<dbReference type="PIRSF" id="PIRSF002599">
    <property type="entry name" value="Cold_shock_A"/>
    <property type="match status" value="1"/>
</dbReference>
<evidence type="ECO:0000313" key="2">
    <source>
        <dbReference type="EMBL" id="NBI08189.1"/>
    </source>
</evidence>
<dbReference type="AlphaFoldDB" id="A0A845R2J6"/>
<accession>A0A845R2J6</accession>
<sequence length="94" mass="10795">MIEKINLNTLIIAYILILSIISFIFMGIDKKRALNNKWRIKESTLLLLSFIGGSIGTFIGMKVFNHKIRNKKFYLVVPILCIIIISMLIIILTN</sequence>
<protein>
    <submittedName>
        <fullName evidence="2">DUF1294 domain-containing protein</fullName>
    </submittedName>
</protein>
<comment type="caution">
    <text evidence="2">The sequence shown here is derived from an EMBL/GenBank/DDBJ whole genome shotgun (WGS) entry which is preliminary data.</text>
</comment>
<keyword evidence="1" id="KW-0472">Membrane</keyword>
<organism evidence="2 3">
    <name type="scientific">Senegalia massiliensis</name>
    <dbReference type="NCBI Taxonomy" id="1720316"/>
    <lineage>
        <taxon>Bacteria</taxon>
        <taxon>Bacillati</taxon>
        <taxon>Bacillota</taxon>
        <taxon>Clostridia</taxon>
        <taxon>Eubacteriales</taxon>
        <taxon>Clostridiaceae</taxon>
        <taxon>Senegalia</taxon>
    </lineage>
</organism>
<reference evidence="2 3" key="1">
    <citation type="submission" date="2018-08" db="EMBL/GenBank/DDBJ databases">
        <title>Murine metabolic-syndrome-specific gut microbial biobank.</title>
        <authorList>
            <person name="Liu C."/>
        </authorList>
    </citation>
    <scope>NUCLEOTIDE SEQUENCE [LARGE SCALE GENOMIC DNA]</scope>
    <source>
        <strain evidence="2 3">583</strain>
    </source>
</reference>
<dbReference type="InterPro" id="IPR010718">
    <property type="entry name" value="DUF1294"/>
</dbReference>
<keyword evidence="3" id="KW-1185">Reference proteome</keyword>
<keyword evidence="1" id="KW-0812">Transmembrane</keyword>
<dbReference type="InterPro" id="IPR012156">
    <property type="entry name" value="Cold_shock_CspA"/>
</dbReference>
<feature type="transmembrane region" description="Helical" evidence="1">
    <location>
        <begin position="43"/>
        <end position="61"/>
    </location>
</feature>
<proteinExistence type="predicted"/>
<feature type="transmembrane region" description="Helical" evidence="1">
    <location>
        <begin position="73"/>
        <end position="92"/>
    </location>
</feature>
<name>A0A845R2J6_9CLOT</name>
<dbReference type="Pfam" id="PF06961">
    <property type="entry name" value="DUF1294"/>
    <property type="match status" value="1"/>
</dbReference>
<dbReference type="GO" id="GO:0003676">
    <property type="term" value="F:nucleic acid binding"/>
    <property type="evidence" value="ECO:0007669"/>
    <property type="project" value="InterPro"/>
</dbReference>
<gene>
    <name evidence="2" type="ORF">D3Z33_15120</name>
</gene>
<evidence type="ECO:0000313" key="3">
    <source>
        <dbReference type="Proteomes" id="UP000467132"/>
    </source>
</evidence>
<dbReference type="Proteomes" id="UP000467132">
    <property type="component" value="Unassembled WGS sequence"/>
</dbReference>
<dbReference type="RefSeq" id="WP_160198653.1">
    <property type="nucleotide sequence ID" value="NZ_QXXA01000024.1"/>
</dbReference>
<feature type="transmembrane region" description="Helical" evidence="1">
    <location>
        <begin position="7"/>
        <end position="28"/>
    </location>
</feature>
<keyword evidence="1" id="KW-1133">Transmembrane helix</keyword>
<evidence type="ECO:0000256" key="1">
    <source>
        <dbReference type="SAM" id="Phobius"/>
    </source>
</evidence>
<dbReference type="EMBL" id="QXXA01000024">
    <property type="protein sequence ID" value="NBI08189.1"/>
    <property type="molecule type" value="Genomic_DNA"/>
</dbReference>